<proteinExistence type="predicted"/>
<keyword evidence="3" id="KW-1185">Reference proteome</keyword>
<dbReference type="Pfam" id="PF02624">
    <property type="entry name" value="YcaO"/>
    <property type="match status" value="1"/>
</dbReference>
<sequence length="404" mass="43810">MSKVYRSGTHRAVEPKETLDRLRPFFGAFGITRIADITGLDSIGIPVAVAIRPGSRSNITFQGKGLDRTAARVSAVMESIETCCAERAFGPLVWACASEMRQAGRQIVNFSRLSYRLGARFSGETRILWFEGQHLAGGGSCWLPFECVHTNFTLPAPAGSGYFVASTNGLASGNDRREAFVHSLCELIERDAQVLFSLDSRGIDSRRLDLTSVDDPNAASVLLQISERGFVVAVWDLTTDIGIAAFKCHIMERHGGPGLMPLPAEGHGCHPDKGIALLRAVLEAVQSRATIIAGSRDDVGPALYTRFDDMADLARWRERLGSEAAACSFGNVPHAYHATVDEDIEHIVERLWRAGLNDVIVSDLQPDNSIPAAVVRVVVPGLEGPLGIDVALGHRARVQMERIS</sequence>
<dbReference type="NCBIfam" id="TIGR00702">
    <property type="entry name" value="YcaO-type kinase domain"/>
    <property type="match status" value="1"/>
</dbReference>
<dbReference type="Gene3D" id="3.30.40.250">
    <property type="match status" value="1"/>
</dbReference>
<dbReference type="PANTHER" id="PTHR37809">
    <property type="entry name" value="RIBOSOMAL PROTEIN S12 METHYLTHIOTRANSFERASE ACCESSORY FACTOR YCAO"/>
    <property type="match status" value="1"/>
</dbReference>
<dbReference type="PATRIC" id="fig|1225564.3.peg.3775"/>
<accession>A0A0H1RIL8</accession>
<feature type="domain" description="YcaO" evidence="1">
    <location>
        <begin position="63"/>
        <end position="404"/>
    </location>
</feature>
<dbReference type="STRING" id="1225564.AA309_14505"/>
<dbReference type="EMBL" id="LCYG01000035">
    <property type="protein sequence ID" value="KLK92447.1"/>
    <property type="molecule type" value="Genomic_DNA"/>
</dbReference>
<dbReference type="Proteomes" id="UP000035489">
    <property type="component" value="Unassembled WGS sequence"/>
</dbReference>
<protein>
    <recommendedName>
        <fullName evidence="1">YcaO domain-containing protein</fullName>
    </recommendedName>
</protein>
<dbReference type="PANTHER" id="PTHR37809:SF1">
    <property type="entry name" value="RIBOSOMAL PROTEIN S12 METHYLTHIOTRANSFERASE ACCESSORY FACTOR YCAO"/>
    <property type="match status" value="1"/>
</dbReference>
<dbReference type="PROSITE" id="PS51664">
    <property type="entry name" value="YCAO"/>
    <property type="match status" value="1"/>
</dbReference>
<gene>
    <name evidence="2" type="ORF">AA309_14505</name>
</gene>
<organism evidence="2 3">
    <name type="scientific">Microvirga vignae</name>
    <dbReference type="NCBI Taxonomy" id="1225564"/>
    <lineage>
        <taxon>Bacteria</taxon>
        <taxon>Pseudomonadati</taxon>
        <taxon>Pseudomonadota</taxon>
        <taxon>Alphaproteobacteria</taxon>
        <taxon>Hyphomicrobiales</taxon>
        <taxon>Methylobacteriaceae</taxon>
        <taxon>Microvirga</taxon>
    </lineage>
</organism>
<dbReference type="Gene3D" id="3.30.160.660">
    <property type="match status" value="1"/>
</dbReference>
<reference evidence="2 3" key="1">
    <citation type="submission" date="2015-05" db="EMBL/GenBank/DDBJ databases">
        <title>Draft genome sequence of Microvirga vignae strain BR3299, a novel nitrogen fixing bacteria isolated from Brazil semi-aired region.</title>
        <authorList>
            <person name="Zilli J.E."/>
            <person name="Passos S.R."/>
            <person name="Leite J."/>
            <person name="Baldani J.I."/>
            <person name="Xavier G.R."/>
            <person name="Rumjaneck N.G."/>
            <person name="Simoes-Araujo J.L."/>
        </authorList>
    </citation>
    <scope>NUCLEOTIDE SEQUENCE [LARGE SCALE GENOMIC DNA]</scope>
    <source>
        <strain evidence="2 3">BR3299</strain>
    </source>
</reference>
<evidence type="ECO:0000313" key="2">
    <source>
        <dbReference type="EMBL" id="KLK92447.1"/>
    </source>
</evidence>
<evidence type="ECO:0000313" key="3">
    <source>
        <dbReference type="Proteomes" id="UP000035489"/>
    </source>
</evidence>
<comment type="caution">
    <text evidence="2">The sequence shown here is derived from an EMBL/GenBank/DDBJ whole genome shotgun (WGS) entry which is preliminary data.</text>
</comment>
<dbReference type="AlphaFoldDB" id="A0A0H1RIL8"/>
<name>A0A0H1RIL8_9HYPH</name>
<dbReference type="InterPro" id="IPR003776">
    <property type="entry name" value="YcaO-like_dom"/>
</dbReference>
<evidence type="ECO:0000259" key="1">
    <source>
        <dbReference type="PROSITE" id="PS51664"/>
    </source>
</evidence>
<dbReference type="Gene3D" id="3.30.1330.230">
    <property type="match status" value="1"/>
</dbReference>